<gene>
    <name evidence="1" type="ORF">EV695_0562</name>
</gene>
<dbReference type="AlphaFoldDB" id="A0A4R1F7S0"/>
<sequence length="176" mass="19877">MESLDDFINASVAAAHSAKPLKALTELLKKTVSKPDWFAEILPVTDDDEILLHASNELTIYSIKLTPGLQFPPHSHEMPVVIGFYEGCETNLIYKKQSNGELLQTERIDFEAPCVGQLDTDVIHSITNYGQATSRAIHYYLGDLINQPRSLWNPESNESMLFDNSKYFEYAKPNLE</sequence>
<organism evidence="1 2">
    <name type="scientific">Cocleimonas flava</name>
    <dbReference type="NCBI Taxonomy" id="634765"/>
    <lineage>
        <taxon>Bacteria</taxon>
        <taxon>Pseudomonadati</taxon>
        <taxon>Pseudomonadota</taxon>
        <taxon>Gammaproteobacteria</taxon>
        <taxon>Thiotrichales</taxon>
        <taxon>Thiotrichaceae</taxon>
        <taxon>Cocleimonas</taxon>
    </lineage>
</organism>
<accession>A0A4R1F7S0</accession>
<protein>
    <submittedName>
        <fullName evidence="1">Putative metal-dependent enzyme (Double-stranded beta helix superfamily)</fullName>
    </submittedName>
</protein>
<reference evidence="1 2" key="1">
    <citation type="submission" date="2019-03" db="EMBL/GenBank/DDBJ databases">
        <title>Genomic Encyclopedia of Type Strains, Phase IV (KMG-IV): sequencing the most valuable type-strain genomes for metagenomic binning, comparative biology and taxonomic classification.</title>
        <authorList>
            <person name="Goeker M."/>
        </authorList>
    </citation>
    <scope>NUCLEOTIDE SEQUENCE [LARGE SCALE GENOMIC DNA]</scope>
    <source>
        <strain evidence="1 2">DSM 24830</strain>
    </source>
</reference>
<dbReference type="Gene3D" id="2.60.120.10">
    <property type="entry name" value="Jelly Rolls"/>
    <property type="match status" value="1"/>
</dbReference>
<evidence type="ECO:0000313" key="1">
    <source>
        <dbReference type="EMBL" id="TCJ88704.1"/>
    </source>
</evidence>
<dbReference type="InterPro" id="IPR014710">
    <property type="entry name" value="RmlC-like_jellyroll"/>
</dbReference>
<dbReference type="InterPro" id="IPR011051">
    <property type="entry name" value="RmlC_Cupin_sf"/>
</dbReference>
<dbReference type="SUPFAM" id="SSF51182">
    <property type="entry name" value="RmlC-like cupins"/>
    <property type="match status" value="1"/>
</dbReference>
<proteinExistence type="predicted"/>
<keyword evidence="2" id="KW-1185">Reference proteome</keyword>
<evidence type="ECO:0000313" key="2">
    <source>
        <dbReference type="Proteomes" id="UP000294887"/>
    </source>
</evidence>
<dbReference type="EMBL" id="SMFQ01000002">
    <property type="protein sequence ID" value="TCJ88704.1"/>
    <property type="molecule type" value="Genomic_DNA"/>
</dbReference>
<comment type="caution">
    <text evidence="1">The sequence shown here is derived from an EMBL/GenBank/DDBJ whole genome shotgun (WGS) entry which is preliminary data.</text>
</comment>
<dbReference type="OrthoDB" id="7059163at2"/>
<dbReference type="Proteomes" id="UP000294887">
    <property type="component" value="Unassembled WGS sequence"/>
</dbReference>
<name>A0A4R1F7S0_9GAMM</name>
<dbReference type="RefSeq" id="WP_131904382.1">
    <property type="nucleotide sequence ID" value="NZ_BAAAFU010000008.1"/>
</dbReference>